<dbReference type="PANTHER" id="PTHR39150">
    <property type="entry name" value="54S RIBOSOMAL PROTEIN L28, MITOCHONDRIAL"/>
    <property type="match status" value="1"/>
</dbReference>
<name>A0A9W8LXW4_9FUNG</name>
<dbReference type="PANTHER" id="PTHR39150:SF1">
    <property type="entry name" value="LARGE RIBOSOMAL SUBUNIT PROTEIN ML40"/>
    <property type="match status" value="1"/>
</dbReference>
<dbReference type="GO" id="GO:1990904">
    <property type="term" value="C:ribonucleoprotein complex"/>
    <property type="evidence" value="ECO:0007669"/>
    <property type="project" value="UniProtKB-KW"/>
</dbReference>
<evidence type="ECO:0000256" key="6">
    <source>
        <dbReference type="ARBA" id="ARBA00023274"/>
    </source>
</evidence>
<evidence type="ECO:0000256" key="4">
    <source>
        <dbReference type="ARBA" id="ARBA00022980"/>
    </source>
</evidence>
<evidence type="ECO:0000256" key="1">
    <source>
        <dbReference type="ARBA" id="ARBA00004173"/>
    </source>
</evidence>
<keyword evidence="4" id="KW-0689">Ribosomal protein</keyword>
<dbReference type="GO" id="GO:0003735">
    <property type="term" value="F:structural constituent of ribosome"/>
    <property type="evidence" value="ECO:0007669"/>
    <property type="project" value="InterPro"/>
</dbReference>
<dbReference type="InterPro" id="IPR042831">
    <property type="entry name" value="Ribosomal_mL40_fung"/>
</dbReference>
<reference evidence="8" key="1">
    <citation type="submission" date="2022-07" db="EMBL/GenBank/DDBJ databases">
        <title>Phylogenomic reconstructions and comparative analyses of Kickxellomycotina fungi.</title>
        <authorList>
            <person name="Reynolds N.K."/>
            <person name="Stajich J.E."/>
            <person name="Barry K."/>
            <person name="Grigoriev I.V."/>
            <person name="Crous P."/>
            <person name="Smith M.E."/>
        </authorList>
    </citation>
    <scope>NUCLEOTIDE SEQUENCE</scope>
    <source>
        <strain evidence="8">NRRL 1566</strain>
    </source>
</reference>
<evidence type="ECO:0000256" key="5">
    <source>
        <dbReference type="ARBA" id="ARBA00023128"/>
    </source>
</evidence>
<dbReference type="Proteomes" id="UP001139887">
    <property type="component" value="Unassembled WGS sequence"/>
</dbReference>
<comment type="similarity">
    <text evidence="2">Belongs to the mitochondrion-specific ribosomal protein mL40 family.</text>
</comment>
<sequence>MSFVSRLTSLSTRHSTSLQRATKITKAIKKAAAEKKGSGHNTSDPRYELIKQILYYQEPRELPSISEEDIERHMTILRAEKIFKMTASAQRRAERERKFAAMEKAYEALATADPRLYEAACKKEGTTTFPLEMRVPTETPSQKIWDYMTPSQ</sequence>
<protein>
    <recommendedName>
        <fullName evidence="7">Large ribosomal subunit protein mL40</fullName>
    </recommendedName>
</protein>
<organism evidence="8 9">
    <name type="scientific">Coemansia brasiliensis</name>
    <dbReference type="NCBI Taxonomy" id="2650707"/>
    <lineage>
        <taxon>Eukaryota</taxon>
        <taxon>Fungi</taxon>
        <taxon>Fungi incertae sedis</taxon>
        <taxon>Zoopagomycota</taxon>
        <taxon>Kickxellomycotina</taxon>
        <taxon>Kickxellomycetes</taxon>
        <taxon>Kickxellales</taxon>
        <taxon>Kickxellaceae</taxon>
        <taxon>Coemansia</taxon>
    </lineage>
</organism>
<dbReference type="Gene3D" id="6.10.250.3440">
    <property type="match status" value="1"/>
</dbReference>
<dbReference type="GO" id="GO:0005840">
    <property type="term" value="C:ribosome"/>
    <property type="evidence" value="ECO:0007669"/>
    <property type="project" value="UniProtKB-KW"/>
</dbReference>
<keyword evidence="5" id="KW-0496">Mitochondrion</keyword>
<dbReference type="GO" id="GO:0032543">
    <property type="term" value="P:mitochondrial translation"/>
    <property type="evidence" value="ECO:0007669"/>
    <property type="project" value="InterPro"/>
</dbReference>
<dbReference type="Pfam" id="PF09812">
    <property type="entry name" value="MRP-L28"/>
    <property type="match status" value="1"/>
</dbReference>
<keyword evidence="9" id="KW-1185">Reference proteome</keyword>
<keyword evidence="6" id="KW-0687">Ribonucleoprotein</keyword>
<evidence type="ECO:0000313" key="8">
    <source>
        <dbReference type="EMBL" id="KAJ2849334.1"/>
    </source>
</evidence>
<evidence type="ECO:0000256" key="2">
    <source>
        <dbReference type="ARBA" id="ARBA00009360"/>
    </source>
</evidence>
<dbReference type="OrthoDB" id="2098203at2759"/>
<keyword evidence="3" id="KW-0809">Transit peptide</keyword>
<evidence type="ECO:0000256" key="3">
    <source>
        <dbReference type="ARBA" id="ARBA00022946"/>
    </source>
</evidence>
<dbReference type="GO" id="GO:0005739">
    <property type="term" value="C:mitochondrion"/>
    <property type="evidence" value="ECO:0007669"/>
    <property type="project" value="UniProtKB-SubCell"/>
</dbReference>
<evidence type="ECO:0000313" key="9">
    <source>
        <dbReference type="Proteomes" id="UP001139887"/>
    </source>
</evidence>
<gene>
    <name evidence="8" type="ORF">IWW36_002692</name>
</gene>
<comment type="subcellular location">
    <subcellularLocation>
        <location evidence="1">Mitochondrion</location>
    </subcellularLocation>
</comment>
<comment type="caution">
    <text evidence="8">The sequence shown here is derived from an EMBL/GenBank/DDBJ whole genome shotgun (WGS) entry which is preliminary data.</text>
</comment>
<dbReference type="InterPro" id="IPR019192">
    <property type="entry name" value="Ribosomal_mL40"/>
</dbReference>
<accession>A0A9W8LXW4</accession>
<proteinExistence type="inferred from homology"/>
<dbReference type="AlphaFoldDB" id="A0A9W8LXW4"/>
<evidence type="ECO:0000256" key="7">
    <source>
        <dbReference type="ARBA" id="ARBA00035192"/>
    </source>
</evidence>
<dbReference type="EMBL" id="JANBUW010000085">
    <property type="protein sequence ID" value="KAJ2849334.1"/>
    <property type="molecule type" value="Genomic_DNA"/>
</dbReference>